<evidence type="ECO:0000256" key="2">
    <source>
        <dbReference type="ARBA" id="ARBA00023125"/>
    </source>
</evidence>
<keyword evidence="7" id="KW-1185">Reference proteome</keyword>
<evidence type="ECO:0000313" key="6">
    <source>
        <dbReference type="EMBL" id="MBM7507232.1"/>
    </source>
</evidence>
<evidence type="ECO:0000313" key="7">
    <source>
        <dbReference type="Proteomes" id="UP000732378"/>
    </source>
</evidence>
<organism evidence="6 7">
    <name type="scientific">Nocardioides salarius</name>
    <dbReference type="NCBI Taxonomy" id="374513"/>
    <lineage>
        <taxon>Bacteria</taxon>
        <taxon>Bacillati</taxon>
        <taxon>Actinomycetota</taxon>
        <taxon>Actinomycetes</taxon>
        <taxon>Propionibacteriales</taxon>
        <taxon>Nocardioidaceae</taxon>
        <taxon>Nocardioides</taxon>
    </lineage>
</organism>
<dbReference type="InterPro" id="IPR050109">
    <property type="entry name" value="HTH-type_TetR-like_transc_reg"/>
</dbReference>
<dbReference type="Pfam" id="PF00440">
    <property type="entry name" value="TetR_N"/>
    <property type="match status" value="1"/>
</dbReference>
<dbReference type="RefSeq" id="WP_193669110.1">
    <property type="nucleotide sequence ID" value="NZ_JACDTV010000007.1"/>
</dbReference>
<dbReference type="PANTHER" id="PTHR30055">
    <property type="entry name" value="HTH-TYPE TRANSCRIPTIONAL REGULATOR RUTR"/>
    <property type="match status" value="1"/>
</dbReference>
<evidence type="ECO:0000256" key="3">
    <source>
        <dbReference type="ARBA" id="ARBA00023163"/>
    </source>
</evidence>
<proteinExistence type="predicted"/>
<dbReference type="InterPro" id="IPR009057">
    <property type="entry name" value="Homeodomain-like_sf"/>
</dbReference>
<dbReference type="EMBL" id="JAFBBZ010000001">
    <property type="protein sequence ID" value="MBM7507232.1"/>
    <property type="molecule type" value="Genomic_DNA"/>
</dbReference>
<keyword evidence="2 4" id="KW-0238">DNA-binding</keyword>
<feature type="DNA-binding region" description="H-T-H motif" evidence="4">
    <location>
        <begin position="33"/>
        <end position="52"/>
    </location>
</feature>
<feature type="domain" description="HTH tetR-type" evidence="5">
    <location>
        <begin position="10"/>
        <end position="70"/>
    </location>
</feature>
<accession>A0ABS2M7R3</accession>
<keyword evidence="1" id="KW-0805">Transcription regulation</keyword>
<dbReference type="PRINTS" id="PR00455">
    <property type="entry name" value="HTHTETR"/>
</dbReference>
<keyword evidence="3" id="KW-0804">Transcription</keyword>
<dbReference type="PANTHER" id="PTHR30055:SF234">
    <property type="entry name" value="HTH-TYPE TRANSCRIPTIONAL REGULATOR BETI"/>
    <property type="match status" value="1"/>
</dbReference>
<sequence>MRAPLQSRSESSAERMLDATLRLLEDGGEGAVTVAAVARAAGTSNGSLYHRFGDRHGLMLAAQTRALGAIEAETGAAFARADEEVDDERAVGLLAAAAVDIFGRHRAAMRAFLVGRAGSVEAEALSTAFTHRVGAGVTRWLGERFGARAGDAEAAWRLLFGLGATRALFEDEQVSPAPVGPAELSASLARAVLAVVRQEAGPVRPGRDRG</sequence>
<evidence type="ECO:0000259" key="5">
    <source>
        <dbReference type="PROSITE" id="PS50977"/>
    </source>
</evidence>
<dbReference type="PROSITE" id="PS50977">
    <property type="entry name" value="HTH_TETR_2"/>
    <property type="match status" value="1"/>
</dbReference>
<dbReference type="InterPro" id="IPR001647">
    <property type="entry name" value="HTH_TetR"/>
</dbReference>
<protein>
    <submittedName>
        <fullName evidence="6">AcrR family transcriptional regulator</fullName>
    </submittedName>
</protein>
<dbReference type="Gene3D" id="1.10.357.10">
    <property type="entry name" value="Tetracycline Repressor, domain 2"/>
    <property type="match status" value="1"/>
</dbReference>
<dbReference type="Proteomes" id="UP000732378">
    <property type="component" value="Unassembled WGS sequence"/>
</dbReference>
<evidence type="ECO:0000256" key="4">
    <source>
        <dbReference type="PROSITE-ProRule" id="PRU00335"/>
    </source>
</evidence>
<gene>
    <name evidence="6" type="ORF">JOE61_001046</name>
</gene>
<comment type="caution">
    <text evidence="6">The sequence shown here is derived from an EMBL/GenBank/DDBJ whole genome shotgun (WGS) entry which is preliminary data.</text>
</comment>
<dbReference type="SUPFAM" id="SSF46689">
    <property type="entry name" value="Homeodomain-like"/>
    <property type="match status" value="1"/>
</dbReference>
<evidence type="ECO:0000256" key="1">
    <source>
        <dbReference type="ARBA" id="ARBA00023015"/>
    </source>
</evidence>
<name>A0ABS2M7R3_9ACTN</name>
<reference evidence="6 7" key="1">
    <citation type="submission" date="2021-01" db="EMBL/GenBank/DDBJ databases">
        <title>Sequencing the genomes of 1000 actinobacteria strains.</title>
        <authorList>
            <person name="Klenk H.-P."/>
        </authorList>
    </citation>
    <scope>NUCLEOTIDE SEQUENCE [LARGE SCALE GENOMIC DNA]</scope>
    <source>
        <strain evidence="6 7">DSM 18239</strain>
    </source>
</reference>